<dbReference type="AlphaFoldDB" id="A0A0C2F8G2"/>
<name>A0A0C2F8G2_9BILA</name>
<dbReference type="Proteomes" id="UP000054047">
    <property type="component" value="Unassembled WGS sequence"/>
</dbReference>
<evidence type="ECO:0000313" key="1">
    <source>
        <dbReference type="EMBL" id="KIH44775.1"/>
    </source>
</evidence>
<dbReference type="EMBL" id="KN775619">
    <property type="protein sequence ID" value="KIH44775.1"/>
    <property type="molecule type" value="Genomic_DNA"/>
</dbReference>
<accession>A0A0C2F8G2</accession>
<organism evidence="1 2">
    <name type="scientific">Ancylostoma duodenale</name>
    <dbReference type="NCBI Taxonomy" id="51022"/>
    <lineage>
        <taxon>Eukaryota</taxon>
        <taxon>Metazoa</taxon>
        <taxon>Ecdysozoa</taxon>
        <taxon>Nematoda</taxon>
        <taxon>Chromadorea</taxon>
        <taxon>Rhabditida</taxon>
        <taxon>Rhabditina</taxon>
        <taxon>Rhabditomorpha</taxon>
        <taxon>Strongyloidea</taxon>
        <taxon>Ancylostomatidae</taxon>
        <taxon>Ancylostomatinae</taxon>
        <taxon>Ancylostoma</taxon>
    </lineage>
</organism>
<protein>
    <submittedName>
        <fullName evidence="1">Uncharacterized protein</fullName>
    </submittedName>
</protein>
<proteinExistence type="predicted"/>
<evidence type="ECO:0000313" key="2">
    <source>
        <dbReference type="Proteomes" id="UP000054047"/>
    </source>
</evidence>
<keyword evidence="2" id="KW-1185">Reference proteome</keyword>
<sequence length="61" mass="6417">MTVGLIQGVQVEHIVADGDAQQALPGIATTEVNEPAKSSPMADAGQVKTALRHWKIAEEHA</sequence>
<reference evidence="1 2" key="1">
    <citation type="submission" date="2013-12" db="EMBL/GenBank/DDBJ databases">
        <title>Draft genome of the parsitic nematode Ancylostoma duodenale.</title>
        <authorList>
            <person name="Mitreva M."/>
        </authorList>
    </citation>
    <scope>NUCLEOTIDE SEQUENCE [LARGE SCALE GENOMIC DNA]</scope>
    <source>
        <strain evidence="1 2">Zhejiang</strain>
    </source>
</reference>
<gene>
    <name evidence="1" type="ORF">ANCDUO_25197</name>
</gene>